<feature type="domain" description="Smf/DprA SLOG" evidence="2">
    <location>
        <begin position="57"/>
        <end position="266"/>
    </location>
</feature>
<keyword evidence="4" id="KW-1185">Reference proteome</keyword>
<evidence type="ECO:0000313" key="4">
    <source>
        <dbReference type="Proteomes" id="UP000288024"/>
    </source>
</evidence>
<evidence type="ECO:0000313" key="3">
    <source>
        <dbReference type="EMBL" id="RVT67805.1"/>
    </source>
</evidence>
<dbReference type="NCBIfam" id="TIGR00732">
    <property type="entry name" value="dprA"/>
    <property type="match status" value="1"/>
</dbReference>
<reference evidence="3 4" key="1">
    <citation type="submission" date="2019-01" db="EMBL/GenBank/DDBJ databases">
        <title>Bacillus sp. M5HDSG1-1, whole genome shotgun sequence.</title>
        <authorList>
            <person name="Tuo L."/>
        </authorList>
    </citation>
    <scope>NUCLEOTIDE SEQUENCE [LARGE SCALE GENOMIC DNA]</scope>
    <source>
        <strain evidence="3 4">M5HDSG1-1</strain>
    </source>
</reference>
<dbReference type="SUPFAM" id="SSF102405">
    <property type="entry name" value="MCP/YpsA-like"/>
    <property type="match status" value="1"/>
</dbReference>
<dbReference type="PANTHER" id="PTHR43022:SF1">
    <property type="entry name" value="PROTEIN SMF"/>
    <property type="match status" value="1"/>
</dbReference>
<comment type="similarity">
    <text evidence="1">Belongs to the DprA/Smf family.</text>
</comment>
<gene>
    <name evidence="3" type="primary">dprA</name>
    <name evidence="3" type="ORF">EM808_01135</name>
</gene>
<evidence type="ECO:0000259" key="2">
    <source>
        <dbReference type="Pfam" id="PF02481"/>
    </source>
</evidence>
<name>A0A3S2U004_9BACI</name>
<sequence length="270" mass="30487">MTWKRIFTILKTDPGLHFLRDSCHPNGNFLDKDTLEDFYSHTIHQQIQRYTQQGIHIITYFDPCYPSLLKEIYQPPWVLYAKGDLSLLQKPRQLAIVGSRDATVYSRHALKAMMQELVNEQVVIVSGLAAGVDALAHETAVEFNGKTIGIIAGGFEHIYPKHNLPLAEKMMKSQLLLSEYPPNTRPQKWQFPMRNRIISGITKGTLVVEAKRQSGSLITANLALQEGRDVFAIPGSIFSKYSDGTNELIKQGAKLVTNAADILEEWEFTM</sequence>
<protein>
    <submittedName>
        <fullName evidence="3">DNA-protecting protein DprA</fullName>
    </submittedName>
</protein>
<dbReference type="PANTHER" id="PTHR43022">
    <property type="entry name" value="PROTEIN SMF"/>
    <property type="match status" value="1"/>
</dbReference>
<dbReference type="InterPro" id="IPR003488">
    <property type="entry name" value="DprA"/>
</dbReference>
<dbReference type="Proteomes" id="UP000288024">
    <property type="component" value="Unassembled WGS sequence"/>
</dbReference>
<dbReference type="GO" id="GO:0009294">
    <property type="term" value="P:DNA-mediated transformation"/>
    <property type="evidence" value="ECO:0007669"/>
    <property type="project" value="InterPro"/>
</dbReference>
<dbReference type="Gene3D" id="3.40.50.450">
    <property type="match status" value="1"/>
</dbReference>
<dbReference type="Pfam" id="PF02481">
    <property type="entry name" value="DNA_processg_A"/>
    <property type="match status" value="1"/>
</dbReference>
<dbReference type="InterPro" id="IPR057666">
    <property type="entry name" value="DrpA_SLOG"/>
</dbReference>
<evidence type="ECO:0000256" key="1">
    <source>
        <dbReference type="ARBA" id="ARBA00006525"/>
    </source>
</evidence>
<comment type="caution">
    <text evidence="3">The sequence shown here is derived from an EMBL/GenBank/DDBJ whole genome shotgun (WGS) entry which is preliminary data.</text>
</comment>
<proteinExistence type="inferred from homology"/>
<dbReference type="EMBL" id="RZTZ01000001">
    <property type="protein sequence ID" value="RVT67805.1"/>
    <property type="molecule type" value="Genomic_DNA"/>
</dbReference>
<accession>A0A3S2U004</accession>
<organism evidence="3 4">
    <name type="scientific">Niallia taxi</name>
    <dbReference type="NCBI Taxonomy" id="2499688"/>
    <lineage>
        <taxon>Bacteria</taxon>
        <taxon>Bacillati</taxon>
        <taxon>Bacillota</taxon>
        <taxon>Bacilli</taxon>
        <taxon>Bacillales</taxon>
        <taxon>Bacillaceae</taxon>
        <taxon>Niallia</taxon>
    </lineage>
</organism>
<dbReference type="AlphaFoldDB" id="A0A3S2U004"/>